<evidence type="ECO:0000313" key="2">
    <source>
        <dbReference type="EMBL" id="QDT35962.1"/>
    </source>
</evidence>
<keyword evidence="3" id="KW-1185">Reference proteome</keyword>
<dbReference type="AlphaFoldDB" id="A0A517QWB6"/>
<dbReference type="KEGG" id="svp:Pan189_03170"/>
<reference evidence="2 3" key="1">
    <citation type="submission" date="2019-02" db="EMBL/GenBank/DDBJ databases">
        <title>Deep-cultivation of Planctomycetes and their phenomic and genomic characterization uncovers novel biology.</title>
        <authorList>
            <person name="Wiegand S."/>
            <person name="Jogler M."/>
            <person name="Boedeker C."/>
            <person name="Pinto D."/>
            <person name="Vollmers J."/>
            <person name="Rivas-Marin E."/>
            <person name="Kohn T."/>
            <person name="Peeters S.H."/>
            <person name="Heuer A."/>
            <person name="Rast P."/>
            <person name="Oberbeckmann S."/>
            <person name="Bunk B."/>
            <person name="Jeske O."/>
            <person name="Meyerdierks A."/>
            <person name="Storesund J.E."/>
            <person name="Kallscheuer N."/>
            <person name="Luecker S."/>
            <person name="Lage O.M."/>
            <person name="Pohl T."/>
            <person name="Merkel B.J."/>
            <person name="Hornburger P."/>
            <person name="Mueller R.-W."/>
            <person name="Bruemmer F."/>
            <person name="Labrenz M."/>
            <person name="Spormann A.M."/>
            <person name="Op den Camp H."/>
            <person name="Overmann J."/>
            <person name="Amann R."/>
            <person name="Jetten M.S.M."/>
            <person name="Mascher T."/>
            <person name="Medema M.H."/>
            <person name="Devos D.P."/>
            <person name="Kaster A.-K."/>
            <person name="Ovreas L."/>
            <person name="Rohde M."/>
            <person name="Galperin M.Y."/>
            <person name="Jogler C."/>
        </authorList>
    </citation>
    <scope>NUCLEOTIDE SEQUENCE [LARGE SCALE GENOMIC DNA]</scope>
    <source>
        <strain evidence="2 3">Pan189</strain>
    </source>
</reference>
<dbReference type="Proteomes" id="UP000317318">
    <property type="component" value="Chromosome"/>
</dbReference>
<accession>A0A517QWB6</accession>
<protein>
    <recommendedName>
        <fullName evidence="1">5-hmdU DNA kinase helical domain-containing protein</fullName>
    </recommendedName>
</protein>
<dbReference type="InterPro" id="IPR040684">
    <property type="entry name" value="HMUDK_hel"/>
</dbReference>
<gene>
    <name evidence="2" type="ORF">Pan189_03170</name>
</gene>
<name>A0A517QWB6_9PLAN</name>
<organism evidence="2 3">
    <name type="scientific">Stratiformator vulcanicus</name>
    <dbReference type="NCBI Taxonomy" id="2527980"/>
    <lineage>
        <taxon>Bacteria</taxon>
        <taxon>Pseudomonadati</taxon>
        <taxon>Planctomycetota</taxon>
        <taxon>Planctomycetia</taxon>
        <taxon>Planctomycetales</taxon>
        <taxon>Planctomycetaceae</taxon>
        <taxon>Stratiformator</taxon>
    </lineage>
</organism>
<sequence>MGLNQLQQTFWPIERAKPPAAIASTAIAPAKPTEVFDTYWQFAAERQAIFFRRYLGNSYPWSDDEILQTYKFTNAYRASDRVSQYLIRNVIYHGPQTTEEIFFRTILFKLFNKIETWKLLTHELGHLSYKFYCFKEYDRVLTHAMKIKKTIYSAAYIMPSGSRKNGSTKKHRSHLRLLERMMEDGVPGRIATAASMQDAFRILVSYPMIGDFLAYQYITDLNYSGICDFTEMEFVVPGPGAIDGISKCFTSLGGLTETEIIKLVTQRQTEEFDRLGLEFQSLWGRPLQLIDCQNLFCEISKYARVRHPNVRGVANRTRIKQKYKPNLDSLSLWYPPKWGINDCIAIEFHEQKG</sequence>
<evidence type="ECO:0000313" key="3">
    <source>
        <dbReference type="Proteomes" id="UP000317318"/>
    </source>
</evidence>
<proteinExistence type="predicted"/>
<dbReference type="Pfam" id="PF18723">
    <property type="entry name" value="HMUDK_hel"/>
    <property type="match status" value="1"/>
</dbReference>
<evidence type="ECO:0000259" key="1">
    <source>
        <dbReference type="Pfam" id="PF18723"/>
    </source>
</evidence>
<dbReference type="EMBL" id="CP036268">
    <property type="protein sequence ID" value="QDT35962.1"/>
    <property type="molecule type" value="Genomic_DNA"/>
</dbReference>
<feature type="domain" description="5-hmdU DNA kinase helical" evidence="1">
    <location>
        <begin position="33"/>
        <end position="311"/>
    </location>
</feature>